<dbReference type="InterPro" id="IPR036034">
    <property type="entry name" value="PDZ_sf"/>
</dbReference>
<dbReference type="SMART" id="SM00228">
    <property type="entry name" value="PDZ"/>
    <property type="match status" value="1"/>
</dbReference>
<evidence type="ECO:0000256" key="2">
    <source>
        <dbReference type="ARBA" id="ARBA00022801"/>
    </source>
</evidence>
<dbReference type="SUPFAM" id="SSF50494">
    <property type="entry name" value="Trypsin-like serine proteases"/>
    <property type="match status" value="1"/>
</dbReference>
<proteinExistence type="predicted"/>
<feature type="compositionally biased region" description="Polar residues" evidence="3">
    <location>
        <begin position="23"/>
        <end position="32"/>
    </location>
</feature>
<feature type="compositionally biased region" description="Low complexity" evidence="3">
    <location>
        <begin position="36"/>
        <end position="53"/>
    </location>
</feature>
<evidence type="ECO:0000313" key="6">
    <source>
        <dbReference type="EMBL" id="HIT59608.1"/>
    </source>
</evidence>
<protein>
    <submittedName>
        <fullName evidence="6">Trypsin-like peptidase domain-containing protein</fullName>
    </submittedName>
</protein>
<dbReference type="InterPro" id="IPR001478">
    <property type="entry name" value="PDZ"/>
</dbReference>
<gene>
    <name evidence="6" type="ORF">IAC39_07870</name>
</gene>
<dbReference type="EMBL" id="DVLL01000024">
    <property type="protein sequence ID" value="HIT59608.1"/>
    <property type="molecule type" value="Genomic_DNA"/>
</dbReference>
<comment type="caution">
    <text evidence="6">The sequence shown here is derived from an EMBL/GenBank/DDBJ whole genome shotgun (WGS) entry which is preliminary data.</text>
</comment>
<feature type="region of interest" description="Disordered" evidence="3">
    <location>
        <begin position="140"/>
        <end position="194"/>
    </location>
</feature>
<dbReference type="InterPro" id="IPR001940">
    <property type="entry name" value="Peptidase_S1C"/>
</dbReference>
<feature type="region of interest" description="Disordered" evidence="3">
    <location>
        <begin position="1"/>
        <end position="71"/>
    </location>
</feature>
<evidence type="ECO:0000313" key="7">
    <source>
        <dbReference type="Proteomes" id="UP000824136"/>
    </source>
</evidence>
<dbReference type="Pfam" id="PF13365">
    <property type="entry name" value="Trypsin_2"/>
    <property type="match status" value="1"/>
</dbReference>
<feature type="compositionally biased region" description="Polar residues" evidence="3">
    <location>
        <begin position="59"/>
        <end position="71"/>
    </location>
</feature>
<feature type="transmembrane region" description="Helical" evidence="4">
    <location>
        <begin position="111"/>
        <end position="132"/>
    </location>
</feature>
<dbReference type="GO" id="GO:0006508">
    <property type="term" value="P:proteolysis"/>
    <property type="evidence" value="ECO:0007669"/>
    <property type="project" value="UniProtKB-KW"/>
</dbReference>
<accession>A0A9D1GUA5</accession>
<organism evidence="6 7">
    <name type="scientific">Candidatus Faeciplasma pullistercoris</name>
    <dbReference type="NCBI Taxonomy" id="2840800"/>
    <lineage>
        <taxon>Bacteria</taxon>
        <taxon>Bacillati</taxon>
        <taxon>Bacillota</taxon>
        <taxon>Clostridia</taxon>
        <taxon>Eubacteriales</taxon>
        <taxon>Oscillospiraceae</taxon>
        <taxon>Oscillospiraceae incertae sedis</taxon>
        <taxon>Candidatus Faeciplasma</taxon>
    </lineage>
</organism>
<dbReference type="SUPFAM" id="SSF50156">
    <property type="entry name" value="PDZ domain-like"/>
    <property type="match status" value="1"/>
</dbReference>
<dbReference type="InterPro" id="IPR009003">
    <property type="entry name" value="Peptidase_S1_PA"/>
</dbReference>
<feature type="compositionally biased region" description="Basic and acidic residues" evidence="3">
    <location>
        <begin position="12"/>
        <end position="21"/>
    </location>
</feature>
<keyword evidence="2" id="KW-0378">Hydrolase</keyword>
<evidence type="ECO:0000259" key="5">
    <source>
        <dbReference type="PROSITE" id="PS50106"/>
    </source>
</evidence>
<dbReference type="Proteomes" id="UP000824136">
    <property type="component" value="Unassembled WGS sequence"/>
</dbReference>
<feature type="compositionally biased region" description="Low complexity" evidence="3">
    <location>
        <begin position="1"/>
        <end position="11"/>
    </location>
</feature>
<dbReference type="PROSITE" id="PS50106">
    <property type="entry name" value="PDZ"/>
    <property type="match status" value="1"/>
</dbReference>
<reference evidence="6" key="1">
    <citation type="submission" date="2020-10" db="EMBL/GenBank/DDBJ databases">
        <authorList>
            <person name="Gilroy R."/>
        </authorList>
    </citation>
    <scope>NUCLEOTIDE SEQUENCE</scope>
    <source>
        <strain evidence="6">CHK33-4379</strain>
    </source>
</reference>
<dbReference type="AlphaFoldDB" id="A0A9D1GUA5"/>
<evidence type="ECO:0000256" key="4">
    <source>
        <dbReference type="SAM" id="Phobius"/>
    </source>
</evidence>
<dbReference type="Gene3D" id="2.30.42.10">
    <property type="match status" value="1"/>
</dbReference>
<keyword evidence="4" id="KW-1133">Transmembrane helix</keyword>
<dbReference type="PRINTS" id="PR00834">
    <property type="entry name" value="PROTEASES2C"/>
</dbReference>
<dbReference type="PANTHER" id="PTHR43343">
    <property type="entry name" value="PEPTIDASE S12"/>
    <property type="match status" value="1"/>
</dbReference>
<keyword evidence="1" id="KW-0645">Protease</keyword>
<dbReference type="Pfam" id="PF13180">
    <property type="entry name" value="PDZ_2"/>
    <property type="match status" value="1"/>
</dbReference>
<sequence>MDINNSNISDNENVRNDDIHNDGASSQSNQPAAWNAAPQSTAAQTAAPSYTSAGGDVQPGQSVNSSYANNGYTQYNYSRQQQYQNTPGQSEYIYNNYDQTPRKRRNGGKTALAVIAALLAVFVVSVTSISIYEFVTTGGLPASDPNVSESDGDDNMIVTPGQGLTDLEKNEDDSNTESEDKTAQQSSTVNKDFPTLEQLAAPEDAMPLPDIYDKVAPSVVGVSCTLRNGSATGTGIIISEDGYIITNAHVVEDAVSVMIVDSEMNEYSAEIVGSDAQTDIAVLKIDETGLTPCEFGSSSNIRIGELTVVIGNPLGFELYGSMSSGIISGLNRSITIGEKKMTLIQTTASITNGNSGGPLINAYGQVIGITSAKVASIYGENLGFAIPIDNAIPIINDLMQYGYVTGRPMIGISGEDITSIMSMFYRIPEGVYVRFITPDSGAELAGIKAGDIIIGADGETVTTMDDLNEIKNRFSAGDTITLTIYRDGESMDVDVVMTEVTDSSE</sequence>
<dbReference type="GO" id="GO:0004252">
    <property type="term" value="F:serine-type endopeptidase activity"/>
    <property type="evidence" value="ECO:0007669"/>
    <property type="project" value="InterPro"/>
</dbReference>
<evidence type="ECO:0000256" key="3">
    <source>
        <dbReference type="SAM" id="MobiDB-lite"/>
    </source>
</evidence>
<keyword evidence="4" id="KW-0812">Transmembrane</keyword>
<dbReference type="PANTHER" id="PTHR43343:SF3">
    <property type="entry name" value="PROTEASE DO-LIKE 8, CHLOROPLASTIC"/>
    <property type="match status" value="1"/>
</dbReference>
<feature type="domain" description="PDZ" evidence="5">
    <location>
        <begin position="430"/>
        <end position="488"/>
    </location>
</feature>
<name>A0A9D1GUA5_9FIRM</name>
<dbReference type="Gene3D" id="2.40.10.120">
    <property type="match status" value="1"/>
</dbReference>
<reference evidence="6" key="2">
    <citation type="journal article" date="2021" name="PeerJ">
        <title>Extensive microbial diversity within the chicken gut microbiome revealed by metagenomics and culture.</title>
        <authorList>
            <person name="Gilroy R."/>
            <person name="Ravi A."/>
            <person name="Getino M."/>
            <person name="Pursley I."/>
            <person name="Horton D.L."/>
            <person name="Alikhan N.F."/>
            <person name="Baker D."/>
            <person name="Gharbi K."/>
            <person name="Hall N."/>
            <person name="Watson M."/>
            <person name="Adriaenssens E.M."/>
            <person name="Foster-Nyarko E."/>
            <person name="Jarju S."/>
            <person name="Secka A."/>
            <person name="Antonio M."/>
            <person name="Oren A."/>
            <person name="Chaudhuri R.R."/>
            <person name="La Ragione R."/>
            <person name="Hildebrand F."/>
            <person name="Pallen M.J."/>
        </authorList>
    </citation>
    <scope>NUCLEOTIDE SEQUENCE</scope>
    <source>
        <strain evidence="6">CHK33-4379</strain>
    </source>
</reference>
<evidence type="ECO:0000256" key="1">
    <source>
        <dbReference type="ARBA" id="ARBA00022670"/>
    </source>
</evidence>
<dbReference type="InterPro" id="IPR051201">
    <property type="entry name" value="Chloro_Bact_Ser_Proteases"/>
</dbReference>
<keyword evidence="4" id="KW-0472">Membrane</keyword>